<comment type="caution">
    <text evidence="1">The sequence shown here is derived from an EMBL/GenBank/DDBJ whole genome shotgun (WGS) entry which is preliminary data.</text>
</comment>
<organism evidence="1 2">
    <name type="scientific">Pyrocoelia pectoralis</name>
    <dbReference type="NCBI Taxonomy" id="417401"/>
    <lineage>
        <taxon>Eukaryota</taxon>
        <taxon>Metazoa</taxon>
        <taxon>Ecdysozoa</taxon>
        <taxon>Arthropoda</taxon>
        <taxon>Hexapoda</taxon>
        <taxon>Insecta</taxon>
        <taxon>Pterygota</taxon>
        <taxon>Neoptera</taxon>
        <taxon>Endopterygota</taxon>
        <taxon>Coleoptera</taxon>
        <taxon>Polyphaga</taxon>
        <taxon>Elateriformia</taxon>
        <taxon>Elateroidea</taxon>
        <taxon>Lampyridae</taxon>
        <taxon>Lampyrinae</taxon>
        <taxon>Pyrocoelia</taxon>
    </lineage>
</organism>
<dbReference type="EMBL" id="JAVRBK010000001">
    <property type="protein sequence ID" value="KAK5649471.1"/>
    <property type="molecule type" value="Genomic_DNA"/>
</dbReference>
<name>A0AAN7VSF3_9COLE</name>
<evidence type="ECO:0000313" key="2">
    <source>
        <dbReference type="Proteomes" id="UP001329430"/>
    </source>
</evidence>
<proteinExistence type="predicted"/>
<keyword evidence="2" id="KW-1185">Reference proteome</keyword>
<dbReference type="Proteomes" id="UP001329430">
    <property type="component" value="Chromosome 1"/>
</dbReference>
<gene>
    <name evidence="1" type="ORF">RI129_000500</name>
</gene>
<accession>A0AAN7VSF3</accession>
<evidence type="ECO:0008006" key="3">
    <source>
        <dbReference type="Google" id="ProtNLM"/>
    </source>
</evidence>
<dbReference type="AlphaFoldDB" id="A0AAN7VSF3"/>
<sequence length="719" mass="82048">MSLINNETQFKLSKHVVNNKIKHTLSSNLADVINQQPSKVSKVNNYMYCSMSNSVCTDDAICNNSTSIYPNTFSMSQSYDDNSNSTTNSPLLSDYSTYANDTESDFENTLSGNQSLESEGFHFASNCPTDFQTDLQNWTVEENISHTSLKKLLLILQKVDDISDLKKLPKDPRTILSTPRNVVAKEMNPGIFYYFGIAKSITNLLTHYNYTIPHNVKSIEVAVNVDGLPISSSTSDCLWPILIKPTFLDIKNPVTMVALYYGKEKPKNVNEYLQDFVNECNELSSNGLVIENNRYNFRVKMLVCDVPAKTYCLKIKGHNGRHSCTKCTCEGDMVDNVLCFLDIHNLQKRTDDAFRKQLDEDHHVGTSVLTELPNFNLVDDVVLDYMHQICLGVMKRMLTHKKYGWIFGKQPLKLSFSQIEKASEHLKNIKEFVPIEFARKTRPLQESKRYKATELKLLLLYTGPVIFKKILEPSIYNHFLTLSAAITILCHDDLIRIPDMISYANSLLACFVETSLNIYGPDFVAHNVHNLLHLATDVTRFGNLNNFSAFPFENYMQFLKKILRTSYKPLQQIVHRILEGMYAKDYKVKSKLTLPSQEHFEGPLLPACHSPQYKMLEMSNFTLKLNSADCYVLLENSDIVRVHNIASYSYNSLVIIGKVFEDKKAFFKIPCDSTNLGIFLVNTLKMSCLKTFPLLKIKSKLFYMPFDNNQAVILPLLHS</sequence>
<reference evidence="1 2" key="1">
    <citation type="journal article" date="2024" name="Insects">
        <title>An Improved Chromosome-Level Genome Assembly of the Firefly Pyrocoelia pectoralis.</title>
        <authorList>
            <person name="Fu X."/>
            <person name="Meyer-Rochow V.B."/>
            <person name="Ballantyne L."/>
            <person name="Zhu X."/>
        </authorList>
    </citation>
    <scope>NUCLEOTIDE SEQUENCE [LARGE SCALE GENOMIC DNA]</scope>
    <source>
        <strain evidence="1">XCY_ONT2</strain>
    </source>
</reference>
<protein>
    <recommendedName>
        <fullName evidence="3">Transposase domain-containing protein</fullName>
    </recommendedName>
</protein>
<dbReference type="PANTHER" id="PTHR33053:SF24">
    <property type="entry name" value="TRANSPOSASE DOMAIN-CONTAINING PROTEIN"/>
    <property type="match status" value="1"/>
</dbReference>
<evidence type="ECO:0000313" key="1">
    <source>
        <dbReference type="EMBL" id="KAK5649471.1"/>
    </source>
</evidence>
<dbReference type="PANTHER" id="PTHR33053">
    <property type="entry name" value="PROTEIN, PUTATIVE-RELATED"/>
    <property type="match status" value="1"/>
</dbReference>